<dbReference type="EMBL" id="KB908548">
    <property type="protein sequence ID" value="EOA88287.1"/>
    <property type="molecule type" value="Genomic_DNA"/>
</dbReference>
<evidence type="ECO:0000313" key="2">
    <source>
        <dbReference type="Proteomes" id="UP000016935"/>
    </source>
</evidence>
<dbReference type="HOGENOM" id="CLU_2428439_0_0_1"/>
<keyword evidence="2" id="KW-1185">Reference proteome</keyword>
<dbReference type="Proteomes" id="UP000016935">
    <property type="component" value="Unassembled WGS sequence"/>
</dbReference>
<dbReference type="GeneID" id="19398073"/>
<name>R0KJV4_EXST2</name>
<reference evidence="1 2" key="1">
    <citation type="journal article" date="2012" name="PLoS Pathog.">
        <title>Diverse lifestyles and strategies of plant pathogenesis encoded in the genomes of eighteen Dothideomycetes fungi.</title>
        <authorList>
            <person name="Ohm R.A."/>
            <person name="Feau N."/>
            <person name="Henrissat B."/>
            <person name="Schoch C.L."/>
            <person name="Horwitz B.A."/>
            <person name="Barry K.W."/>
            <person name="Condon B.J."/>
            <person name="Copeland A.C."/>
            <person name="Dhillon B."/>
            <person name="Glaser F."/>
            <person name="Hesse C.N."/>
            <person name="Kosti I."/>
            <person name="LaButti K."/>
            <person name="Lindquist E.A."/>
            <person name="Lucas S."/>
            <person name="Salamov A.A."/>
            <person name="Bradshaw R.E."/>
            <person name="Ciuffetti L."/>
            <person name="Hamelin R.C."/>
            <person name="Kema G.H.J."/>
            <person name="Lawrence C."/>
            <person name="Scott J.A."/>
            <person name="Spatafora J.W."/>
            <person name="Turgeon B.G."/>
            <person name="de Wit P.J.G.M."/>
            <person name="Zhong S."/>
            <person name="Goodwin S.B."/>
            <person name="Grigoriev I.V."/>
        </authorList>
    </citation>
    <scope>NUCLEOTIDE SEQUENCE [LARGE SCALE GENOMIC DNA]</scope>
    <source>
        <strain evidence="2">28A</strain>
    </source>
</reference>
<accession>R0KJV4</accession>
<protein>
    <submittedName>
        <fullName evidence="1">Uncharacterized protein</fullName>
    </submittedName>
</protein>
<dbReference type="RefSeq" id="XP_008024306.1">
    <property type="nucleotide sequence ID" value="XM_008026115.1"/>
</dbReference>
<sequence>MRDIAIIGQLRKAVPVPGYSGSGKVPDTSTVQVIVQDQIGVSRDPSSAPKKRPHVQHNDCIKEIRSLVGHTQSPEWYQKVFGSNITPNRRA</sequence>
<gene>
    <name evidence="1" type="ORF">SETTUDRAFT_160737</name>
</gene>
<reference evidence="1 2" key="2">
    <citation type="journal article" date="2013" name="PLoS Genet.">
        <title>Comparative genome structure, secondary metabolite, and effector coding capacity across Cochliobolus pathogens.</title>
        <authorList>
            <person name="Condon B.J."/>
            <person name="Leng Y."/>
            <person name="Wu D."/>
            <person name="Bushley K.E."/>
            <person name="Ohm R.A."/>
            <person name="Otillar R."/>
            <person name="Martin J."/>
            <person name="Schackwitz W."/>
            <person name="Grimwood J."/>
            <person name="MohdZainudin N."/>
            <person name="Xue C."/>
            <person name="Wang R."/>
            <person name="Manning V.A."/>
            <person name="Dhillon B."/>
            <person name="Tu Z.J."/>
            <person name="Steffenson B.J."/>
            <person name="Salamov A."/>
            <person name="Sun H."/>
            <person name="Lowry S."/>
            <person name="LaButti K."/>
            <person name="Han J."/>
            <person name="Copeland A."/>
            <person name="Lindquist E."/>
            <person name="Barry K."/>
            <person name="Schmutz J."/>
            <person name="Baker S.E."/>
            <person name="Ciuffetti L.M."/>
            <person name="Grigoriev I.V."/>
            <person name="Zhong S."/>
            <person name="Turgeon B.G."/>
        </authorList>
    </citation>
    <scope>NUCLEOTIDE SEQUENCE [LARGE SCALE GENOMIC DNA]</scope>
    <source>
        <strain evidence="2">28A</strain>
    </source>
</reference>
<evidence type="ECO:0000313" key="1">
    <source>
        <dbReference type="EMBL" id="EOA88287.1"/>
    </source>
</evidence>
<proteinExistence type="predicted"/>
<organism evidence="1 2">
    <name type="scientific">Exserohilum turcicum (strain 28A)</name>
    <name type="common">Northern leaf blight fungus</name>
    <name type="synonym">Setosphaeria turcica</name>
    <dbReference type="NCBI Taxonomy" id="671987"/>
    <lineage>
        <taxon>Eukaryota</taxon>
        <taxon>Fungi</taxon>
        <taxon>Dikarya</taxon>
        <taxon>Ascomycota</taxon>
        <taxon>Pezizomycotina</taxon>
        <taxon>Dothideomycetes</taxon>
        <taxon>Pleosporomycetidae</taxon>
        <taxon>Pleosporales</taxon>
        <taxon>Pleosporineae</taxon>
        <taxon>Pleosporaceae</taxon>
        <taxon>Exserohilum</taxon>
    </lineage>
</organism>
<dbReference type="AlphaFoldDB" id="R0KJV4"/>